<gene>
    <name evidence="3" type="ORF">SAMN05216325_12215</name>
</gene>
<dbReference type="InterPro" id="IPR011041">
    <property type="entry name" value="Quinoprot_gluc/sorb_DH_b-prop"/>
</dbReference>
<feature type="signal peptide" evidence="1">
    <location>
        <begin position="1"/>
        <end position="22"/>
    </location>
</feature>
<dbReference type="PANTHER" id="PTHR19328:SF75">
    <property type="entry name" value="ALDOSE SUGAR DEHYDROGENASE YLII"/>
    <property type="match status" value="1"/>
</dbReference>
<evidence type="ECO:0000256" key="1">
    <source>
        <dbReference type="SAM" id="SignalP"/>
    </source>
</evidence>
<feature type="domain" description="Glucose/Sorbosone dehydrogenase" evidence="2">
    <location>
        <begin position="199"/>
        <end position="530"/>
    </location>
</feature>
<dbReference type="AlphaFoldDB" id="A0A1H8H821"/>
<name>A0A1H8H821_9PROT</name>
<evidence type="ECO:0000259" key="2">
    <source>
        <dbReference type="Pfam" id="PF07995"/>
    </source>
</evidence>
<dbReference type="EMBL" id="FOCP01000022">
    <property type="protein sequence ID" value="SEN52179.1"/>
    <property type="molecule type" value="Genomic_DNA"/>
</dbReference>
<dbReference type="InterPro" id="IPR011042">
    <property type="entry name" value="6-blade_b-propeller_TolB-like"/>
</dbReference>
<dbReference type="InterPro" id="IPR012938">
    <property type="entry name" value="Glc/Sorbosone_DH"/>
</dbReference>
<dbReference type="RefSeq" id="WP_245738935.1">
    <property type="nucleotide sequence ID" value="NZ_FOCP01000022.1"/>
</dbReference>
<dbReference type="Pfam" id="PF07995">
    <property type="entry name" value="GSDH"/>
    <property type="match status" value="1"/>
</dbReference>
<protein>
    <submittedName>
        <fullName evidence="3">Glucose/arabinose dehydrogenase, beta-propeller fold</fullName>
    </submittedName>
</protein>
<organism evidence="3 4">
    <name type="scientific">Nitrosomonas marina</name>
    <dbReference type="NCBI Taxonomy" id="917"/>
    <lineage>
        <taxon>Bacteria</taxon>
        <taxon>Pseudomonadati</taxon>
        <taxon>Pseudomonadota</taxon>
        <taxon>Betaproteobacteria</taxon>
        <taxon>Nitrosomonadales</taxon>
        <taxon>Nitrosomonadaceae</taxon>
        <taxon>Nitrosomonas</taxon>
    </lineage>
</organism>
<feature type="chain" id="PRO_5011737797" evidence="1">
    <location>
        <begin position="23"/>
        <end position="703"/>
    </location>
</feature>
<evidence type="ECO:0000313" key="4">
    <source>
        <dbReference type="Proteomes" id="UP000199459"/>
    </source>
</evidence>
<dbReference type="Proteomes" id="UP000199459">
    <property type="component" value="Unassembled WGS sequence"/>
</dbReference>
<dbReference type="Gene3D" id="2.120.10.30">
    <property type="entry name" value="TolB, C-terminal domain"/>
    <property type="match status" value="1"/>
</dbReference>
<dbReference type="SUPFAM" id="SSF50952">
    <property type="entry name" value="Soluble quinoprotein glucose dehydrogenase"/>
    <property type="match status" value="1"/>
</dbReference>
<reference evidence="3 4" key="1">
    <citation type="submission" date="2016-10" db="EMBL/GenBank/DDBJ databases">
        <authorList>
            <person name="de Groot N.N."/>
        </authorList>
    </citation>
    <scope>NUCLEOTIDE SEQUENCE [LARGE SCALE GENOMIC DNA]</scope>
    <source>
        <strain evidence="3 4">Nm22</strain>
    </source>
</reference>
<evidence type="ECO:0000313" key="3">
    <source>
        <dbReference type="EMBL" id="SEN52179.1"/>
    </source>
</evidence>
<dbReference type="PANTHER" id="PTHR19328">
    <property type="entry name" value="HEDGEHOG-INTERACTING PROTEIN"/>
    <property type="match status" value="1"/>
</dbReference>
<keyword evidence="1" id="KW-0732">Signal</keyword>
<proteinExistence type="predicted"/>
<sequence length="703" mass="75786">MKFYTSIQCFLALLSISFLSQATEINTSFEFNNTSGSFTLTDESASAVFSGGEAKSVGNFSLYHTGLNAWMVPPGATGNIDFNPPAEQLTVFFRTQNGNNNSILELLDSDSQILISFPGSSSNWTEVIASTASLGKPVARVILRNESGQGYAVLDDLIAVASQAPPDRRLEDPIPESIQKGANRLRLKLIVDGLTAPNWAVAAPGDSQHLYVSDQNGKLWRINLFDNSKAVFLDISDRLVTLGAFGSGTFDERGFLGFAFHPQYAENGLIYTYTSEPVTDVSDFSTIPEGSTANHRSVIREWRLEFDNATQNQATVAAERVLMTVDQPQFNHNAGALNFGPDGMLYVALGDGGGADDRDGQEFAGSPMIGHGADGNAQNTANPLGSLLRIDPMGNNAENGQYGIPADNPFAGSETVLNEIYAYGFRNPFRFSFDTVTELLVLADVGQNDIEEVNLIQAGGNYGWSTKEGSFRFDPNGNDPGFVTSEPVSGDLIDPVVQYDHDEGTAIIGGFIYRGESISALRQSYVFGDVARTGDGDGRIFYTRGAEILELDLTLRDTPGFWVLGFGQDATGELYVLGNATGIPFETTGAIYKLVPNAGFSGGILDIPAVDVMQGGGNDVYRAQLQAVQGSQPLRFELIQAEKLTESFRGDNATFDQETGILNIPFVNISNADNSVSTYSAELELIPGLPLLTFELKQAMLIK</sequence>
<accession>A0A1H8H821</accession>